<reference evidence="1 2" key="1">
    <citation type="submission" date="2018-09" db="EMBL/GenBank/DDBJ databases">
        <title>Production of Trimethoprim by Streptomyces sp. 3E-1.</title>
        <authorList>
            <person name="Kang H.J."/>
            <person name="Kim S.B."/>
        </authorList>
    </citation>
    <scope>NUCLEOTIDE SEQUENCE [LARGE SCALE GENOMIC DNA]</scope>
    <source>
        <strain evidence="1 2">3E-1</strain>
    </source>
</reference>
<gene>
    <name evidence="1" type="ORF">DWG14_00183</name>
</gene>
<evidence type="ECO:0000313" key="2">
    <source>
        <dbReference type="Proteomes" id="UP000265765"/>
    </source>
</evidence>
<dbReference type="EMBL" id="CP032427">
    <property type="protein sequence ID" value="AYC35975.1"/>
    <property type="molecule type" value="Genomic_DNA"/>
</dbReference>
<evidence type="ECO:0000313" key="1">
    <source>
        <dbReference type="EMBL" id="AYC35975.1"/>
    </source>
</evidence>
<accession>A0AAI8PKJ1</accession>
<dbReference type="KEGG" id="sge:DWG14_00183"/>
<sequence length="101" mass="11351">MRPGDRRPQSRDGVVEAVRVLRMARRSAVRARNQAMNQIRGLLVSAPAMLREQVAGLDRAVLIRTLARLRPGDDLSHPLAATRASLRRLARRHEVLDEEIA</sequence>
<organism evidence="1 2">
    <name type="scientific">Streptomyces griseorubiginosus</name>
    <dbReference type="NCBI Taxonomy" id="67304"/>
    <lineage>
        <taxon>Bacteria</taxon>
        <taxon>Bacillati</taxon>
        <taxon>Actinomycetota</taxon>
        <taxon>Actinomycetes</taxon>
        <taxon>Kitasatosporales</taxon>
        <taxon>Streptomycetaceae</taxon>
        <taxon>Streptomyces</taxon>
    </lineage>
</organism>
<dbReference type="AlphaFoldDB" id="A0AAI8PKJ1"/>
<proteinExistence type="predicted"/>
<dbReference type="Proteomes" id="UP000265765">
    <property type="component" value="Chromosome"/>
</dbReference>
<protein>
    <submittedName>
        <fullName evidence="1">Uncharacterized protein</fullName>
    </submittedName>
</protein>
<name>A0AAI8PKJ1_9ACTN</name>